<accession>A0A0H2S8T4</accession>
<dbReference type="PANTHER" id="PTHR46200:SF1">
    <property type="entry name" value="GATOR COMPLEX PROTEIN WDR24"/>
    <property type="match status" value="1"/>
</dbReference>
<feature type="domain" description="WDR59/RTC1-like RING zinc finger" evidence="8">
    <location>
        <begin position="1051"/>
        <end position="1086"/>
    </location>
</feature>
<evidence type="ECO:0000256" key="5">
    <source>
        <dbReference type="ARBA" id="ARBA00022833"/>
    </source>
</evidence>
<dbReference type="GO" id="GO:0005774">
    <property type="term" value="C:vacuolar membrane"/>
    <property type="evidence" value="ECO:0007669"/>
    <property type="project" value="TreeGrafter"/>
</dbReference>
<dbReference type="GO" id="GO:0016239">
    <property type="term" value="P:positive regulation of macroautophagy"/>
    <property type="evidence" value="ECO:0007669"/>
    <property type="project" value="TreeGrafter"/>
</dbReference>
<dbReference type="GO" id="GO:1904263">
    <property type="term" value="P:positive regulation of TORC1 signaling"/>
    <property type="evidence" value="ECO:0007669"/>
    <property type="project" value="TreeGrafter"/>
</dbReference>
<evidence type="ECO:0000256" key="1">
    <source>
        <dbReference type="ARBA" id="ARBA00022574"/>
    </source>
</evidence>
<evidence type="ECO:0000256" key="6">
    <source>
        <dbReference type="PROSITE-ProRule" id="PRU00221"/>
    </source>
</evidence>
<keyword evidence="3" id="KW-0677">Repeat</keyword>
<evidence type="ECO:0000259" key="8">
    <source>
        <dbReference type="Pfam" id="PF17120"/>
    </source>
</evidence>
<evidence type="ECO:0000256" key="7">
    <source>
        <dbReference type="SAM" id="MobiDB-lite"/>
    </source>
</evidence>
<dbReference type="InParanoid" id="A0A0H2S8T4"/>
<sequence length="1136" mass="125136">MSNSIGSHSRPNSMPDSLLQLETRLSRKLAADSRVHVQGGPSRSVTLHNVTSAGSGAVSASQDGERCVVVGRESIRILHISATDKKPLSEPRHAVGQGGYEIEASRNMFASSSSKIDGGLTDVVWCQSTFENKIVTSARNGEFALWDLQKSGSLKLERKSKGHTRAVNKLSYNGAVPYCCTTASSDGYLRLWDFRDLQRTATYIHHASPVRSSVFAPFRSDPFRAITGLDNGNMNRWDLRMGPKGLLDWIPLAHSSSILSLDWCNTGESGWLASAGFDRTVKIWEYSASGEPVQISASNQSHGSKQPSYTLHTSFPIRRATWRPGHETELAIASNNSNDPVINNISSSSSTSSSHPKEGSEGASASSSSPVSSGFIENTRSNASACGSDVTPSASDFHSGSTIEVWDVRRSWLAKWTIQNNHQEGGVTDMLFADPHTLWVHHPTGAFSQMDMRFRDKPIELIPRNTVAWNSTDSLFFAADQTSASEVPYDDVEIDDEPEGHDYMYNKRLGADSYIPSSQTVGTLFGISQTNDWDCFARLAQGYRLDGEERAELCGINAEVSFSAGDDNTGRIWLMLQDLLTNFSLSKSASHKLPHPPFPHSASAPAGVPSIRKSPPQKAALRSSSSEPQRRHGISQKKGTPSPSPRPPPSPLASELHLNDSNQETKTRTSPNRVQPRDQSVSTPHPPVRPRRNSLRRISLSTISFQDDRPEQSLSQSNLSLAKPRRNVPIGEGVLDDSSSSDESTRNKKFVSLSSHVVKERRSSSMSSFRGPRGTVSSPLRHDDNWPDDEQEVSASPRSSSDESDISNASTRPMTGPSTAKPTRSRSSTLASLAPSLRNKQMKNKGESQEPSGYHKAHSSSREPKTPILKSADRSLSIHKRKKRMQAYSFLGFDLPESTFDDGEESDFDFKELRFLERNYGDIRELESGYRDLAWNGIRECFSTMLEEGNVQMCAMLALIASRELGVSSFDTTRLTESYTDILSRLRLHGPAAYIRKHSQNQHLRRDTQTQTSIHSVCVKCHKPIVKPTSTFSRLSGGPRTGFNYCAQCKQSTTKCTICRLPVKAALFMCSVCLHGGHEDCYRKYYLDRPASKFNLRINGSNVQGLSDTRSGPVAQEAWGHSCAAGCGHVCWLLDR</sequence>
<feature type="compositionally biased region" description="Polar residues" evidence="7">
    <location>
        <begin position="811"/>
        <end position="831"/>
    </location>
</feature>
<protein>
    <submittedName>
        <fullName evidence="9">WD40 repeat-like protein</fullName>
    </submittedName>
</protein>
<dbReference type="GO" id="GO:0061700">
    <property type="term" value="C:GATOR2 complex"/>
    <property type="evidence" value="ECO:0007669"/>
    <property type="project" value="TreeGrafter"/>
</dbReference>
<evidence type="ECO:0000313" key="9">
    <source>
        <dbReference type="EMBL" id="KLO18063.1"/>
    </source>
</evidence>
<organism evidence="9 10">
    <name type="scientific">Schizopora paradoxa</name>
    <dbReference type="NCBI Taxonomy" id="27342"/>
    <lineage>
        <taxon>Eukaryota</taxon>
        <taxon>Fungi</taxon>
        <taxon>Dikarya</taxon>
        <taxon>Basidiomycota</taxon>
        <taxon>Agaricomycotina</taxon>
        <taxon>Agaricomycetes</taxon>
        <taxon>Hymenochaetales</taxon>
        <taxon>Schizoporaceae</taxon>
        <taxon>Schizopora</taxon>
    </lineage>
</organism>
<feature type="repeat" description="WD" evidence="6">
    <location>
        <begin position="251"/>
        <end position="285"/>
    </location>
</feature>
<dbReference type="InterPro" id="IPR019775">
    <property type="entry name" value="WD40_repeat_CS"/>
</dbReference>
<reference evidence="9 10" key="1">
    <citation type="submission" date="2015-04" db="EMBL/GenBank/DDBJ databases">
        <title>Complete genome sequence of Schizopora paradoxa KUC8140, a cosmopolitan wood degrader in East Asia.</title>
        <authorList>
            <consortium name="DOE Joint Genome Institute"/>
            <person name="Min B."/>
            <person name="Park H."/>
            <person name="Jang Y."/>
            <person name="Kim J.-J."/>
            <person name="Kim K.H."/>
            <person name="Pangilinan J."/>
            <person name="Lipzen A."/>
            <person name="Riley R."/>
            <person name="Grigoriev I.V."/>
            <person name="Spatafora J.W."/>
            <person name="Choi I.-G."/>
        </authorList>
    </citation>
    <scope>NUCLEOTIDE SEQUENCE [LARGE SCALE GENOMIC DNA]</scope>
    <source>
        <strain evidence="9 10">KUC8140</strain>
    </source>
</reference>
<keyword evidence="5" id="KW-0862">Zinc</keyword>
<name>A0A0H2S8T4_9AGAM</name>
<feature type="region of interest" description="Disordered" evidence="7">
    <location>
        <begin position="589"/>
        <end position="875"/>
    </location>
</feature>
<evidence type="ECO:0000256" key="3">
    <source>
        <dbReference type="ARBA" id="ARBA00022737"/>
    </source>
</evidence>
<dbReference type="PROSITE" id="PS00678">
    <property type="entry name" value="WD_REPEATS_1"/>
    <property type="match status" value="1"/>
</dbReference>
<keyword evidence="2" id="KW-0479">Metal-binding</keyword>
<dbReference type="EMBL" id="KQ085898">
    <property type="protein sequence ID" value="KLO18063.1"/>
    <property type="molecule type" value="Genomic_DNA"/>
</dbReference>
<feature type="region of interest" description="Disordered" evidence="7">
    <location>
        <begin position="332"/>
        <end position="380"/>
    </location>
</feature>
<feature type="compositionally biased region" description="Polar residues" evidence="7">
    <location>
        <begin position="659"/>
        <end position="683"/>
    </location>
</feature>
<keyword evidence="10" id="KW-1185">Reference proteome</keyword>
<dbReference type="SMART" id="SM00320">
    <property type="entry name" value="WD40"/>
    <property type="match status" value="4"/>
</dbReference>
<dbReference type="GO" id="GO:0005829">
    <property type="term" value="C:cytosol"/>
    <property type="evidence" value="ECO:0007669"/>
    <property type="project" value="TreeGrafter"/>
</dbReference>
<feature type="compositionally biased region" description="Pro residues" evidence="7">
    <location>
        <begin position="642"/>
        <end position="651"/>
    </location>
</feature>
<dbReference type="Pfam" id="PF17120">
    <property type="entry name" value="zf-RING_16"/>
    <property type="match status" value="1"/>
</dbReference>
<dbReference type="SUPFAM" id="SSF50978">
    <property type="entry name" value="WD40 repeat-like"/>
    <property type="match status" value="2"/>
</dbReference>
<dbReference type="OrthoDB" id="60955at2759"/>
<dbReference type="AlphaFoldDB" id="A0A0H2S8T4"/>
<keyword evidence="4" id="KW-0863">Zinc-finger</keyword>
<dbReference type="PROSITE" id="PS50082">
    <property type="entry name" value="WD_REPEATS_2"/>
    <property type="match status" value="2"/>
</dbReference>
<dbReference type="Gene3D" id="2.130.10.10">
    <property type="entry name" value="YVTN repeat-like/Quinoprotein amine dehydrogenase"/>
    <property type="match status" value="1"/>
</dbReference>
<dbReference type="PANTHER" id="PTHR46200">
    <property type="entry name" value="GATOR COMPLEX PROTEIN WDR24"/>
    <property type="match status" value="1"/>
</dbReference>
<dbReference type="GO" id="GO:0008270">
    <property type="term" value="F:zinc ion binding"/>
    <property type="evidence" value="ECO:0007669"/>
    <property type="project" value="UniProtKB-KW"/>
</dbReference>
<dbReference type="InterPro" id="IPR037590">
    <property type="entry name" value="WDR24"/>
</dbReference>
<dbReference type="InterPro" id="IPR036322">
    <property type="entry name" value="WD40_repeat_dom_sf"/>
</dbReference>
<dbReference type="InterPro" id="IPR049566">
    <property type="entry name" value="WDR59_RTC1-like_RING_Znf"/>
</dbReference>
<feature type="compositionally biased region" description="Low complexity" evidence="7">
    <location>
        <begin position="361"/>
        <end position="374"/>
    </location>
</feature>
<dbReference type="Proteomes" id="UP000053477">
    <property type="component" value="Unassembled WGS sequence"/>
</dbReference>
<feature type="repeat" description="WD" evidence="6">
    <location>
        <begin position="160"/>
        <end position="202"/>
    </location>
</feature>
<evidence type="ECO:0000313" key="10">
    <source>
        <dbReference type="Proteomes" id="UP000053477"/>
    </source>
</evidence>
<evidence type="ECO:0000256" key="4">
    <source>
        <dbReference type="ARBA" id="ARBA00022771"/>
    </source>
</evidence>
<dbReference type="InterPro" id="IPR001680">
    <property type="entry name" value="WD40_rpt"/>
</dbReference>
<dbReference type="STRING" id="27342.A0A0H2S8T4"/>
<evidence type="ECO:0000256" key="2">
    <source>
        <dbReference type="ARBA" id="ARBA00022723"/>
    </source>
</evidence>
<proteinExistence type="predicted"/>
<dbReference type="Pfam" id="PF00400">
    <property type="entry name" value="WD40"/>
    <property type="match status" value="2"/>
</dbReference>
<keyword evidence="1 6" id="KW-0853">WD repeat</keyword>
<dbReference type="InterPro" id="IPR015943">
    <property type="entry name" value="WD40/YVTN_repeat-like_dom_sf"/>
</dbReference>
<feature type="compositionally biased region" description="Low complexity" evidence="7">
    <location>
        <begin position="334"/>
        <end position="354"/>
    </location>
</feature>
<gene>
    <name evidence="9" type="ORF">SCHPADRAFT_900055</name>
</gene>